<dbReference type="Gene3D" id="3.30.565.10">
    <property type="entry name" value="Histidine kinase-like ATPase, C-terminal domain"/>
    <property type="match status" value="1"/>
</dbReference>
<dbReference type="GO" id="GO:0016301">
    <property type="term" value="F:kinase activity"/>
    <property type="evidence" value="ECO:0007669"/>
    <property type="project" value="UniProtKB-KW"/>
</dbReference>
<dbReference type="InterPro" id="IPR036097">
    <property type="entry name" value="HisK_dim/P_sf"/>
</dbReference>
<keyword evidence="4 7" id="KW-0418">Kinase</keyword>
<dbReference type="Proteomes" id="UP000727456">
    <property type="component" value="Unassembled WGS sequence"/>
</dbReference>
<dbReference type="Pfam" id="PF00512">
    <property type="entry name" value="HisKA"/>
    <property type="match status" value="1"/>
</dbReference>
<evidence type="ECO:0000259" key="6">
    <source>
        <dbReference type="PROSITE" id="PS50109"/>
    </source>
</evidence>
<dbReference type="Gene3D" id="1.10.287.130">
    <property type="match status" value="1"/>
</dbReference>
<dbReference type="InterPro" id="IPR005467">
    <property type="entry name" value="His_kinase_dom"/>
</dbReference>
<accession>A0ABX0TM47</accession>
<dbReference type="InterPro" id="IPR036890">
    <property type="entry name" value="HATPase_C_sf"/>
</dbReference>
<dbReference type="PANTHER" id="PTHR43711:SF1">
    <property type="entry name" value="HISTIDINE KINASE 1"/>
    <property type="match status" value="1"/>
</dbReference>
<dbReference type="SUPFAM" id="SSF55785">
    <property type="entry name" value="PYP-like sensor domain (PAS domain)"/>
    <property type="match status" value="2"/>
</dbReference>
<evidence type="ECO:0000256" key="2">
    <source>
        <dbReference type="ARBA" id="ARBA00012438"/>
    </source>
</evidence>
<dbReference type="Pfam" id="PF12860">
    <property type="entry name" value="PAS_7"/>
    <property type="match status" value="2"/>
</dbReference>
<evidence type="ECO:0000313" key="8">
    <source>
        <dbReference type="Proteomes" id="UP000727456"/>
    </source>
</evidence>
<dbReference type="InterPro" id="IPR003661">
    <property type="entry name" value="HisK_dim/P_dom"/>
</dbReference>
<gene>
    <name evidence="7" type="ORF">FHS31_000180</name>
</gene>
<evidence type="ECO:0000256" key="5">
    <source>
        <dbReference type="ARBA" id="ARBA00023012"/>
    </source>
</evidence>
<dbReference type="Gene3D" id="3.30.450.20">
    <property type="entry name" value="PAS domain"/>
    <property type="match status" value="2"/>
</dbReference>
<dbReference type="InterPro" id="IPR050736">
    <property type="entry name" value="Sensor_HK_Regulatory"/>
</dbReference>
<dbReference type="EC" id="2.7.13.3" evidence="2"/>
<keyword evidence="3" id="KW-0808">Transferase</keyword>
<protein>
    <recommendedName>
        <fullName evidence="2">histidine kinase</fullName>
        <ecNumber evidence="2">2.7.13.3</ecNumber>
    </recommendedName>
</protein>
<dbReference type="RefSeq" id="WP_243843189.1">
    <property type="nucleotide sequence ID" value="NZ_JAAOZC010000001.1"/>
</dbReference>
<comment type="caution">
    <text evidence="7">The sequence shown here is derived from an EMBL/GenBank/DDBJ whole genome shotgun (WGS) entry which is preliminary data.</text>
</comment>
<dbReference type="PANTHER" id="PTHR43711">
    <property type="entry name" value="TWO-COMPONENT HISTIDINE KINASE"/>
    <property type="match status" value="1"/>
</dbReference>
<dbReference type="SUPFAM" id="SSF47384">
    <property type="entry name" value="Homodimeric domain of signal transducing histidine kinase"/>
    <property type="match status" value="1"/>
</dbReference>
<evidence type="ECO:0000256" key="4">
    <source>
        <dbReference type="ARBA" id="ARBA00022777"/>
    </source>
</evidence>
<evidence type="ECO:0000256" key="3">
    <source>
        <dbReference type="ARBA" id="ARBA00022679"/>
    </source>
</evidence>
<evidence type="ECO:0000256" key="1">
    <source>
        <dbReference type="ARBA" id="ARBA00000085"/>
    </source>
</evidence>
<name>A0ABX0TM47_9SPHN</name>
<sequence>MSPAAATLIVALFGAWLLAGVAAVLWGVRRGRHAAAAERDVAEIQSHLQTAPVAALIIDADGGLSGAPRAAGWLGFVDLPPSLDALDQAGFDPGEMSALREGVAAALRSGKAFAQLLSLPRSARVLALQGTAMAGGLKETPRVLAWISDVSDAHRVAVDADRETRRLNLALDSLSAVIEAAPFPIWYRKEDLGLALVNSAYVRAVESSDSADVVRRGLELIDAGSEGSAAEIAARVARGNRAAARTTAAIVSGERRMMQVTDVPIEGVGVAGFAVDVQDLINARADLAQFATAQRAMLDRLSAGVAQFGSDRALVFYNRHFLRLFALDADWLADRPEFDRVLERMREAQRAPESRDFPTWRADRRAWFNAAEAAEENWLLPGGTHLRVVAQPLPDGGLLVIFEDRTEHLQLASARDTLLRVRAATLENLFEAIGVFAADGRLHLWNKRFREMWELNEEYLVRHPRVDALAEMIAPRLEDPRQAAQIREIVRAATTDRQHRTGRLALADGRHLDVGAVPLPDGNALLTLLDITSSWRIEEVLRDRNQALEEANDLKSDFVSNMSYELRVPLTTITGYAEMLASGYAGPLADTVSEYLTAILSAVERLRTVIGDGLDLSQSKIGSLPLHIAPERLNELVREATQALADTATQAGVRLAVDLARESPVVAGDRRRLLQCLDHLLRGAIAESDAGARLLVEVRGEAQGEVLISTPATRHDGAEMGEVQDNLLETGLPLVRQLVEAHQGHLDLAIDRDNGLRIAIGLPLAEDG</sequence>
<evidence type="ECO:0000313" key="7">
    <source>
        <dbReference type="EMBL" id="NIJ06598.1"/>
    </source>
</evidence>
<dbReference type="EMBL" id="JAAOZC010000001">
    <property type="protein sequence ID" value="NIJ06598.1"/>
    <property type="molecule type" value="Genomic_DNA"/>
</dbReference>
<feature type="domain" description="Histidine kinase" evidence="6">
    <location>
        <begin position="561"/>
        <end position="766"/>
    </location>
</feature>
<comment type="catalytic activity">
    <reaction evidence="1">
        <text>ATP + protein L-histidine = ADP + protein N-phospho-L-histidine.</text>
        <dbReference type="EC" id="2.7.13.3"/>
    </reaction>
</comment>
<reference evidence="7 8" key="1">
    <citation type="submission" date="2020-03" db="EMBL/GenBank/DDBJ databases">
        <title>Genomic Encyclopedia of Type Strains, Phase III (KMG-III): the genomes of soil and plant-associated and newly described type strains.</title>
        <authorList>
            <person name="Whitman W."/>
        </authorList>
    </citation>
    <scope>NUCLEOTIDE SEQUENCE [LARGE SCALE GENOMIC DNA]</scope>
    <source>
        <strain evidence="7 8">CECT 8804</strain>
    </source>
</reference>
<proteinExistence type="predicted"/>
<keyword evidence="8" id="KW-1185">Reference proteome</keyword>
<dbReference type="CDD" id="cd00082">
    <property type="entry name" value="HisKA"/>
    <property type="match status" value="1"/>
</dbReference>
<dbReference type="PROSITE" id="PS50109">
    <property type="entry name" value="HIS_KIN"/>
    <property type="match status" value="1"/>
</dbReference>
<dbReference type="InterPro" id="IPR035965">
    <property type="entry name" value="PAS-like_dom_sf"/>
</dbReference>
<dbReference type="SUPFAM" id="SSF55874">
    <property type="entry name" value="ATPase domain of HSP90 chaperone/DNA topoisomerase II/histidine kinase"/>
    <property type="match status" value="1"/>
</dbReference>
<keyword evidence="5" id="KW-0902">Two-component regulatory system</keyword>
<dbReference type="SMART" id="SM00388">
    <property type="entry name" value="HisKA"/>
    <property type="match status" value="1"/>
</dbReference>
<organism evidence="7 8">
    <name type="scientific">Sphingomonas vulcanisoli</name>
    <dbReference type="NCBI Taxonomy" id="1658060"/>
    <lineage>
        <taxon>Bacteria</taxon>
        <taxon>Pseudomonadati</taxon>
        <taxon>Pseudomonadota</taxon>
        <taxon>Alphaproteobacteria</taxon>
        <taxon>Sphingomonadales</taxon>
        <taxon>Sphingomonadaceae</taxon>
        <taxon>Sphingomonas</taxon>
    </lineage>
</organism>